<sequence>MQVPRRSGKFSGTVWTPGRLSGTVWESPVGAQAVLVTSQTLSESPTVAPTVNESA</sequence>
<dbReference type="EMBL" id="JAIWYP010000003">
    <property type="protein sequence ID" value="KAH3854679.1"/>
    <property type="molecule type" value="Genomic_DNA"/>
</dbReference>
<dbReference type="AlphaFoldDB" id="A0A9D4LBC3"/>
<proteinExistence type="predicted"/>
<reference evidence="1" key="2">
    <citation type="submission" date="2020-11" db="EMBL/GenBank/DDBJ databases">
        <authorList>
            <person name="McCartney M.A."/>
            <person name="Auch B."/>
            <person name="Kono T."/>
            <person name="Mallez S."/>
            <person name="Becker A."/>
            <person name="Gohl D.M."/>
            <person name="Silverstein K.A.T."/>
            <person name="Koren S."/>
            <person name="Bechman K.B."/>
            <person name="Herman A."/>
            <person name="Abrahante J.E."/>
            <person name="Garbe J."/>
        </authorList>
    </citation>
    <scope>NUCLEOTIDE SEQUENCE</scope>
    <source>
        <strain evidence="1">Duluth1</strain>
        <tissue evidence="1">Whole animal</tissue>
    </source>
</reference>
<evidence type="ECO:0000313" key="1">
    <source>
        <dbReference type="EMBL" id="KAH3854679.1"/>
    </source>
</evidence>
<evidence type="ECO:0000313" key="2">
    <source>
        <dbReference type="Proteomes" id="UP000828390"/>
    </source>
</evidence>
<dbReference type="Proteomes" id="UP000828390">
    <property type="component" value="Unassembled WGS sequence"/>
</dbReference>
<protein>
    <submittedName>
        <fullName evidence="1">Uncharacterized protein</fullName>
    </submittedName>
</protein>
<organism evidence="1 2">
    <name type="scientific">Dreissena polymorpha</name>
    <name type="common">Zebra mussel</name>
    <name type="synonym">Mytilus polymorpha</name>
    <dbReference type="NCBI Taxonomy" id="45954"/>
    <lineage>
        <taxon>Eukaryota</taxon>
        <taxon>Metazoa</taxon>
        <taxon>Spiralia</taxon>
        <taxon>Lophotrochozoa</taxon>
        <taxon>Mollusca</taxon>
        <taxon>Bivalvia</taxon>
        <taxon>Autobranchia</taxon>
        <taxon>Heteroconchia</taxon>
        <taxon>Euheterodonta</taxon>
        <taxon>Imparidentia</taxon>
        <taxon>Neoheterodontei</taxon>
        <taxon>Myida</taxon>
        <taxon>Dreissenoidea</taxon>
        <taxon>Dreissenidae</taxon>
        <taxon>Dreissena</taxon>
    </lineage>
</organism>
<comment type="caution">
    <text evidence="1">The sequence shown here is derived from an EMBL/GenBank/DDBJ whole genome shotgun (WGS) entry which is preliminary data.</text>
</comment>
<keyword evidence="2" id="KW-1185">Reference proteome</keyword>
<gene>
    <name evidence="1" type="ORF">DPMN_097227</name>
</gene>
<reference evidence="1" key="1">
    <citation type="journal article" date="2019" name="bioRxiv">
        <title>The Genome of the Zebra Mussel, Dreissena polymorpha: A Resource for Invasive Species Research.</title>
        <authorList>
            <person name="McCartney M.A."/>
            <person name="Auch B."/>
            <person name="Kono T."/>
            <person name="Mallez S."/>
            <person name="Zhang Y."/>
            <person name="Obille A."/>
            <person name="Becker A."/>
            <person name="Abrahante J.E."/>
            <person name="Garbe J."/>
            <person name="Badalamenti J.P."/>
            <person name="Herman A."/>
            <person name="Mangelson H."/>
            <person name="Liachko I."/>
            <person name="Sullivan S."/>
            <person name="Sone E.D."/>
            <person name="Koren S."/>
            <person name="Silverstein K.A.T."/>
            <person name="Beckman K.B."/>
            <person name="Gohl D.M."/>
        </authorList>
    </citation>
    <scope>NUCLEOTIDE SEQUENCE</scope>
    <source>
        <strain evidence="1">Duluth1</strain>
        <tissue evidence="1">Whole animal</tissue>
    </source>
</reference>
<name>A0A9D4LBC3_DREPO</name>
<accession>A0A9D4LBC3</accession>